<evidence type="ECO:0000313" key="2">
    <source>
        <dbReference type="EMBL" id="JAH89419.1"/>
    </source>
</evidence>
<protein>
    <submittedName>
        <fullName evidence="2">Uncharacterized protein</fullName>
    </submittedName>
</protein>
<feature type="signal peptide" evidence="1">
    <location>
        <begin position="1"/>
        <end position="21"/>
    </location>
</feature>
<name>A0A0E9WGA6_ANGAN</name>
<sequence>MTALVDLGVTVSLSLIFWATAVEEHLAQRCRTIIGQCGRRKVCLLWQINILPTATD</sequence>
<keyword evidence="1" id="KW-0732">Signal</keyword>
<organism evidence="2">
    <name type="scientific">Anguilla anguilla</name>
    <name type="common">European freshwater eel</name>
    <name type="synonym">Muraena anguilla</name>
    <dbReference type="NCBI Taxonomy" id="7936"/>
    <lineage>
        <taxon>Eukaryota</taxon>
        <taxon>Metazoa</taxon>
        <taxon>Chordata</taxon>
        <taxon>Craniata</taxon>
        <taxon>Vertebrata</taxon>
        <taxon>Euteleostomi</taxon>
        <taxon>Actinopterygii</taxon>
        <taxon>Neopterygii</taxon>
        <taxon>Teleostei</taxon>
        <taxon>Anguilliformes</taxon>
        <taxon>Anguillidae</taxon>
        <taxon>Anguilla</taxon>
    </lineage>
</organism>
<feature type="chain" id="PRO_5002434570" evidence="1">
    <location>
        <begin position="22"/>
        <end position="56"/>
    </location>
</feature>
<reference evidence="2" key="2">
    <citation type="journal article" date="2015" name="Fish Shellfish Immunol.">
        <title>Early steps in the European eel (Anguilla anguilla)-Vibrio vulnificus interaction in the gills: Role of the RtxA13 toxin.</title>
        <authorList>
            <person name="Callol A."/>
            <person name="Pajuelo D."/>
            <person name="Ebbesson L."/>
            <person name="Teles M."/>
            <person name="MacKenzie S."/>
            <person name="Amaro C."/>
        </authorList>
    </citation>
    <scope>NUCLEOTIDE SEQUENCE</scope>
</reference>
<dbReference type="EMBL" id="GBXM01019158">
    <property type="protein sequence ID" value="JAH89419.1"/>
    <property type="molecule type" value="Transcribed_RNA"/>
</dbReference>
<evidence type="ECO:0000256" key="1">
    <source>
        <dbReference type="SAM" id="SignalP"/>
    </source>
</evidence>
<dbReference type="AlphaFoldDB" id="A0A0E9WGA6"/>
<reference evidence="2" key="1">
    <citation type="submission" date="2014-11" db="EMBL/GenBank/DDBJ databases">
        <authorList>
            <person name="Amaro Gonzalez C."/>
        </authorList>
    </citation>
    <scope>NUCLEOTIDE SEQUENCE</scope>
</reference>
<proteinExistence type="predicted"/>
<accession>A0A0E9WGA6</accession>